<dbReference type="AlphaFoldDB" id="A0A834E8L4"/>
<dbReference type="Pfam" id="PF08603">
    <property type="entry name" value="CAP_C"/>
    <property type="match status" value="1"/>
</dbReference>
<dbReference type="InterPro" id="IPR013912">
    <property type="entry name" value="Adenylate_cyclase-assoc_CAP_C"/>
</dbReference>
<feature type="compositionally biased region" description="Pro residues" evidence="3">
    <location>
        <begin position="117"/>
        <end position="134"/>
    </location>
</feature>
<sequence>MAELQGLVERLEQAVSRLELLSEVSHRPPENCGELNGVNGGVAPSVEAFDKLMNNMVAEFLKKSKILAGDVETHAEMVHSAFQAQRAFLLMASQYQQPQEGPVASIASTLSALSPGPGLPPPPPPPPPPGPPPLFENESRKEESSPSRSALFAQLNQGEAITKGLRHVTDAQKTYKNPGLRAQGGQTPSPTKSHTPGPKAPQSEPLQKHAPVFELEGKKWRVEYQEDRNDLVISETELKQVAYIFKCNKSTLQMKGKINSITIDNCKKFALVFDNVVGIVEVINSKDIQMQVMGKVPTISINKTEGCHVYLSEDALDCEIVSAKSSEMNILIPQGGDYREFPVPEQFKTTWDGSKLVTEPAEIMA</sequence>
<feature type="compositionally biased region" description="Polar residues" evidence="3">
    <location>
        <begin position="184"/>
        <end position="194"/>
    </location>
</feature>
<dbReference type="InterPro" id="IPR036222">
    <property type="entry name" value="CAP_N_sf"/>
</dbReference>
<dbReference type="SUPFAM" id="SSF69340">
    <property type="entry name" value="C-terminal domain of adenylylcyclase associated protein"/>
    <property type="match status" value="1"/>
</dbReference>
<dbReference type="InterPro" id="IPR036223">
    <property type="entry name" value="CAP_C_sf"/>
</dbReference>
<evidence type="ECO:0000259" key="4">
    <source>
        <dbReference type="PROSITE" id="PS51329"/>
    </source>
</evidence>
<dbReference type="Proteomes" id="UP000664940">
    <property type="component" value="Unassembled WGS sequence"/>
</dbReference>
<dbReference type="Gene3D" id="2.160.20.70">
    <property type="match status" value="1"/>
</dbReference>
<dbReference type="SMART" id="SM00673">
    <property type="entry name" value="CARP"/>
    <property type="match status" value="2"/>
</dbReference>
<evidence type="ECO:0000313" key="5">
    <source>
        <dbReference type="EMBL" id="KAF6107811.1"/>
    </source>
</evidence>
<dbReference type="InterPro" id="IPR013992">
    <property type="entry name" value="Adenylate_cyclase-assoc_CAP_N"/>
</dbReference>
<protein>
    <recommendedName>
        <fullName evidence="2">Adenylyl cyclase-associated protein</fullName>
    </recommendedName>
</protein>
<dbReference type="PROSITE" id="PS01089">
    <property type="entry name" value="CAP_2"/>
    <property type="match status" value="1"/>
</dbReference>
<dbReference type="InterPro" id="IPR006599">
    <property type="entry name" value="CARP_motif"/>
</dbReference>
<dbReference type="SUPFAM" id="SSF101447">
    <property type="entry name" value="Formin homology 2 domain (FH2 domain)"/>
    <property type="match status" value="1"/>
</dbReference>
<accession>A0A834E8L4</accession>
<dbReference type="PANTHER" id="PTHR10652:SF2">
    <property type="entry name" value="ADENYLYL CYCLASE-ASSOCIATED PROTEIN 2"/>
    <property type="match status" value="1"/>
</dbReference>
<dbReference type="InterPro" id="IPR016098">
    <property type="entry name" value="CAP/MinC_C"/>
</dbReference>
<dbReference type="EMBL" id="JABVXQ010000005">
    <property type="protein sequence ID" value="KAF6107811.1"/>
    <property type="molecule type" value="Genomic_DNA"/>
</dbReference>
<dbReference type="GO" id="GO:0003779">
    <property type="term" value="F:actin binding"/>
    <property type="evidence" value="ECO:0007669"/>
    <property type="project" value="InterPro"/>
</dbReference>
<organism evidence="5 6">
    <name type="scientific">Phyllostomus discolor</name>
    <name type="common">pale spear-nosed bat</name>
    <dbReference type="NCBI Taxonomy" id="89673"/>
    <lineage>
        <taxon>Eukaryota</taxon>
        <taxon>Metazoa</taxon>
        <taxon>Chordata</taxon>
        <taxon>Craniata</taxon>
        <taxon>Vertebrata</taxon>
        <taxon>Euteleostomi</taxon>
        <taxon>Mammalia</taxon>
        <taxon>Eutheria</taxon>
        <taxon>Laurasiatheria</taxon>
        <taxon>Chiroptera</taxon>
        <taxon>Yangochiroptera</taxon>
        <taxon>Phyllostomidae</taxon>
        <taxon>Phyllostominae</taxon>
        <taxon>Phyllostomus</taxon>
    </lineage>
</organism>
<evidence type="ECO:0000256" key="3">
    <source>
        <dbReference type="SAM" id="MobiDB-lite"/>
    </source>
</evidence>
<evidence type="ECO:0000313" key="6">
    <source>
        <dbReference type="Proteomes" id="UP000664940"/>
    </source>
</evidence>
<comment type="caution">
    <text evidence="5">The sequence shown here is derived from an EMBL/GenBank/DDBJ whole genome shotgun (WGS) entry which is preliminary data.</text>
</comment>
<dbReference type="GO" id="GO:0007015">
    <property type="term" value="P:actin filament organization"/>
    <property type="evidence" value="ECO:0007669"/>
    <property type="project" value="TreeGrafter"/>
</dbReference>
<feature type="domain" description="C-CAP/cofactor C-like" evidence="4">
    <location>
        <begin position="205"/>
        <end position="343"/>
    </location>
</feature>
<dbReference type="PROSITE" id="PS01088">
    <property type="entry name" value="CAP_1"/>
    <property type="match status" value="1"/>
</dbReference>
<feature type="region of interest" description="Disordered" evidence="3">
    <location>
        <begin position="110"/>
        <end position="150"/>
    </location>
</feature>
<dbReference type="SUPFAM" id="SSF101278">
    <property type="entry name" value="N-terminal domain of adenylylcyclase associated protein, CAP"/>
    <property type="match status" value="1"/>
</dbReference>
<comment type="similarity">
    <text evidence="1 2">Belongs to the CAP family.</text>
</comment>
<dbReference type="GO" id="GO:0008179">
    <property type="term" value="F:adenylate cyclase binding"/>
    <property type="evidence" value="ECO:0007669"/>
    <property type="project" value="TreeGrafter"/>
</dbReference>
<dbReference type="Pfam" id="PF01213">
    <property type="entry name" value="CAP_N-CM"/>
    <property type="match status" value="1"/>
</dbReference>
<dbReference type="GO" id="GO:0000902">
    <property type="term" value="P:cell morphogenesis"/>
    <property type="evidence" value="ECO:0007669"/>
    <property type="project" value="TreeGrafter"/>
</dbReference>
<dbReference type="GO" id="GO:0019933">
    <property type="term" value="P:cAMP-mediated signaling"/>
    <property type="evidence" value="ECO:0007669"/>
    <property type="project" value="TreeGrafter"/>
</dbReference>
<evidence type="ECO:0000256" key="1">
    <source>
        <dbReference type="ARBA" id="ARBA00007659"/>
    </source>
</evidence>
<dbReference type="InterPro" id="IPR053950">
    <property type="entry name" value="CAP_N"/>
</dbReference>
<dbReference type="FunFam" id="2.160.20.70:FF:000001">
    <property type="entry name" value="Adenylyl cyclase-associated protein"/>
    <property type="match status" value="1"/>
</dbReference>
<evidence type="ECO:0000256" key="2">
    <source>
        <dbReference type="RuleBase" id="RU000647"/>
    </source>
</evidence>
<dbReference type="Pfam" id="PF21938">
    <property type="entry name" value="CAP_N"/>
    <property type="match status" value="1"/>
</dbReference>
<dbReference type="Gene3D" id="1.25.40.330">
    <property type="entry name" value="Adenylate cyclase-associated CAP, N-terminal domain"/>
    <property type="match status" value="1"/>
</dbReference>
<dbReference type="GO" id="GO:0005737">
    <property type="term" value="C:cytoplasm"/>
    <property type="evidence" value="ECO:0007669"/>
    <property type="project" value="TreeGrafter"/>
</dbReference>
<dbReference type="InterPro" id="IPR017901">
    <property type="entry name" value="C-CAP_CF_C-like"/>
</dbReference>
<dbReference type="PROSITE" id="PS51329">
    <property type="entry name" value="C_CAP_COFACTOR_C"/>
    <property type="match status" value="1"/>
</dbReference>
<dbReference type="InterPro" id="IPR028417">
    <property type="entry name" value="CAP_CS_C"/>
</dbReference>
<proteinExistence type="inferred from homology"/>
<reference evidence="5 6" key="1">
    <citation type="journal article" date="2020" name="Nature">
        <title>Six reference-quality genomes reveal evolution of bat adaptations.</title>
        <authorList>
            <person name="Jebb D."/>
            <person name="Huang Z."/>
            <person name="Pippel M."/>
            <person name="Hughes G.M."/>
            <person name="Lavrichenko K."/>
            <person name="Devanna P."/>
            <person name="Winkler S."/>
            <person name="Jermiin L.S."/>
            <person name="Skirmuntt E.C."/>
            <person name="Katzourakis A."/>
            <person name="Burkitt-Gray L."/>
            <person name="Ray D.A."/>
            <person name="Sullivan K.A.M."/>
            <person name="Roscito J.G."/>
            <person name="Kirilenko B.M."/>
            <person name="Davalos L.M."/>
            <person name="Corthals A.P."/>
            <person name="Power M.L."/>
            <person name="Jones G."/>
            <person name="Ransome R.D."/>
            <person name="Dechmann D.K.N."/>
            <person name="Locatelli A.G."/>
            <person name="Puechmaille S.J."/>
            <person name="Fedrigo O."/>
            <person name="Jarvis E.D."/>
            <person name="Hiller M."/>
            <person name="Vernes S.C."/>
            <person name="Myers E.W."/>
            <person name="Teeling E.C."/>
        </authorList>
    </citation>
    <scope>NUCLEOTIDE SEQUENCE [LARGE SCALE GENOMIC DNA]</scope>
    <source>
        <strain evidence="5">Bat1K_MPI-CBG_1</strain>
    </source>
</reference>
<feature type="region of interest" description="Disordered" evidence="3">
    <location>
        <begin position="174"/>
        <end position="211"/>
    </location>
</feature>
<dbReference type="PANTHER" id="PTHR10652">
    <property type="entry name" value="ADENYLYL CYCLASE-ASSOCIATED PROTEIN"/>
    <property type="match status" value="1"/>
</dbReference>
<dbReference type="InterPro" id="IPR001837">
    <property type="entry name" value="Adenylate_cyclase-assoc_CAP"/>
</dbReference>
<name>A0A834E8L4_9CHIR</name>
<gene>
    <name evidence="5" type="ORF">HJG60_002038</name>
</gene>
<dbReference type="InterPro" id="IPR018106">
    <property type="entry name" value="CAP_CS_N"/>
</dbReference>